<accession>A0A6C0EWQ6</accession>
<feature type="region of interest" description="Disordered" evidence="1">
    <location>
        <begin position="81"/>
        <end position="107"/>
    </location>
</feature>
<reference evidence="3" key="1">
    <citation type="journal article" date="2020" name="Nature">
        <title>Giant virus diversity and host interactions through global metagenomics.</title>
        <authorList>
            <person name="Schulz F."/>
            <person name="Roux S."/>
            <person name="Paez-Espino D."/>
            <person name="Jungbluth S."/>
            <person name="Walsh D.A."/>
            <person name="Denef V.J."/>
            <person name="McMahon K.D."/>
            <person name="Konstantinidis K.T."/>
            <person name="Eloe-Fadrosh E.A."/>
            <person name="Kyrpides N.C."/>
            <person name="Woyke T."/>
        </authorList>
    </citation>
    <scope>NUCLEOTIDE SEQUENCE</scope>
    <source>
        <strain evidence="3">GVMAG-M-3300009161-34</strain>
    </source>
</reference>
<name>A0A6C0EWQ6_9ZZZZ</name>
<dbReference type="EMBL" id="MN738959">
    <property type="protein sequence ID" value="QHT33151.1"/>
    <property type="molecule type" value="Genomic_DNA"/>
</dbReference>
<protein>
    <submittedName>
        <fullName evidence="3">Uncharacterized protein</fullName>
    </submittedName>
</protein>
<sequence>MLKNNTSLIIVCVFIGILICHFTMCGCKSNYSLIEGMTGDAPPAAPAAAAAPVKPPMPAPKKVVTQPNPLADSINTAKSMTGSTAPVLADPAAPASSNTTAVGAKSKGPAAAGAKSVTTSAAAPTPAAAAATVKETFQQQGRPLEYGSLHESKSDDLNFSKWVKDAMRYAKGMGNENRLDSYQYNTGPKIPLPEGEMFFFKDTKFSPNCCPSTYSSSLGCACLSKKQFNYLMTRGGNNNIPAGCKNSGCNASYYNEY</sequence>
<keyword evidence="2" id="KW-0812">Transmembrane</keyword>
<evidence type="ECO:0000256" key="1">
    <source>
        <dbReference type="SAM" id="MobiDB-lite"/>
    </source>
</evidence>
<feature type="transmembrane region" description="Helical" evidence="2">
    <location>
        <begin position="7"/>
        <end position="24"/>
    </location>
</feature>
<evidence type="ECO:0000256" key="2">
    <source>
        <dbReference type="SAM" id="Phobius"/>
    </source>
</evidence>
<dbReference type="PROSITE" id="PS51257">
    <property type="entry name" value="PROKAR_LIPOPROTEIN"/>
    <property type="match status" value="1"/>
</dbReference>
<feature type="region of interest" description="Disordered" evidence="1">
    <location>
        <begin position="44"/>
        <end position="68"/>
    </location>
</feature>
<proteinExistence type="predicted"/>
<evidence type="ECO:0000313" key="3">
    <source>
        <dbReference type="EMBL" id="QHT33151.1"/>
    </source>
</evidence>
<keyword evidence="2" id="KW-1133">Transmembrane helix</keyword>
<dbReference type="AlphaFoldDB" id="A0A6C0EWQ6"/>
<keyword evidence="2" id="KW-0472">Membrane</keyword>
<organism evidence="3">
    <name type="scientific">viral metagenome</name>
    <dbReference type="NCBI Taxonomy" id="1070528"/>
    <lineage>
        <taxon>unclassified sequences</taxon>
        <taxon>metagenomes</taxon>
        <taxon>organismal metagenomes</taxon>
    </lineage>
</organism>